<dbReference type="HOGENOM" id="CLU_1579326_0_0_1"/>
<dbReference type="OMA" id="FADDIPW"/>
<dbReference type="STRING" id="5643.A0A060S681"/>
<dbReference type="AlphaFoldDB" id="A0A060S681"/>
<protein>
    <submittedName>
        <fullName evidence="1">Uncharacterized protein</fullName>
    </submittedName>
</protein>
<organism evidence="1 2">
    <name type="scientific">Pycnoporus cinnabarinus</name>
    <name type="common">Cinnabar-red polypore</name>
    <name type="synonym">Trametes cinnabarina</name>
    <dbReference type="NCBI Taxonomy" id="5643"/>
    <lineage>
        <taxon>Eukaryota</taxon>
        <taxon>Fungi</taxon>
        <taxon>Dikarya</taxon>
        <taxon>Basidiomycota</taxon>
        <taxon>Agaricomycotina</taxon>
        <taxon>Agaricomycetes</taxon>
        <taxon>Polyporales</taxon>
        <taxon>Polyporaceae</taxon>
        <taxon>Trametes</taxon>
    </lineage>
</organism>
<accession>A0A060S681</accession>
<gene>
    <name evidence="1" type="ORF">BN946_scf184803.g38</name>
</gene>
<comment type="caution">
    <text evidence="1">The sequence shown here is derived from an EMBL/GenBank/DDBJ whole genome shotgun (WGS) entry which is preliminary data.</text>
</comment>
<proteinExistence type="predicted"/>
<sequence>MTVLDTVGPVATAFEKTDIVQKMKRGIQRFADDIPWLIKGLGEAARIQAAVTIAVLAFKAEYALGTTRQEIDRHVMTLVLLYVEMKDMMFVKIQLKGVENRAHIGLDGRVLQDRLADLAEKTAQEIKDYTNVCDTFLKKRLIVKVLKGPVWAEKLVEFVKTFADRWSGK</sequence>
<dbReference type="EMBL" id="CCBP010000056">
    <property type="protein sequence ID" value="CDO69840.1"/>
    <property type="molecule type" value="Genomic_DNA"/>
</dbReference>
<keyword evidence="2" id="KW-1185">Reference proteome</keyword>
<evidence type="ECO:0000313" key="1">
    <source>
        <dbReference type="EMBL" id="CDO69840.1"/>
    </source>
</evidence>
<evidence type="ECO:0000313" key="2">
    <source>
        <dbReference type="Proteomes" id="UP000029665"/>
    </source>
</evidence>
<dbReference type="OrthoDB" id="2122982at2759"/>
<name>A0A060S681_PYCCI</name>
<dbReference type="Proteomes" id="UP000029665">
    <property type="component" value="Unassembled WGS sequence"/>
</dbReference>
<reference evidence="1" key="1">
    <citation type="submission" date="2014-01" db="EMBL/GenBank/DDBJ databases">
        <title>The genome of the white-rot fungus Pycnoporus cinnabarinus: a basidiomycete model with a versatile arsenal for lignocellulosic biomass breakdown.</title>
        <authorList>
            <person name="Levasseur A."/>
            <person name="Lomascolo A."/>
            <person name="Ruiz-Duenas F.J."/>
            <person name="Uzan E."/>
            <person name="Piumi F."/>
            <person name="Kues U."/>
            <person name="Ram A.F.J."/>
            <person name="Murat C."/>
            <person name="Haon M."/>
            <person name="Benoit I."/>
            <person name="Arfi Y."/>
            <person name="Chevret D."/>
            <person name="Drula E."/>
            <person name="Kwon M.J."/>
            <person name="Gouret P."/>
            <person name="Lesage-Meessen L."/>
            <person name="Lombard V."/>
            <person name="Mariette J."/>
            <person name="Noirot C."/>
            <person name="Park J."/>
            <person name="Patyshakuliyeva A."/>
            <person name="Wieneger R.A.B."/>
            <person name="Wosten H.A.B."/>
            <person name="Martin F."/>
            <person name="Coutinho P.M."/>
            <person name="de Vries R."/>
            <person name="Martinez A.T."/>
            <person name="Klopp C."/>
            <person name="Pontarotti P."/>
            <person name="Henrissat B."/>
            <person name="Record E."/>
        </authorList>
    </citation>
    <scope>NUCLEOTIDE SEQUENCE [LARGE SCALE GENOMIC DNA]</scope>
    <source>
        <strain evidence="1">BRFM137</strain>
    </source>
</reference>